<dbReference type="Pfam" id="PF00535">
    <property type="entry name" value="Glycos_transf_2"/>
    <property type="match status" value="1"/>
</dbReference>
<gene>
    <name evidence="2" type="ORF">GCM10011521_24440</name>
</gene>
<dbReference type="SUPFAM" id="SSF53448">
    <property type="entry name" value="Nucleotide-diphospho-sugar transferases"/>
    <property type="match status" value="1"/>
</dbReference>
<evidence type="ECO:0000313" key="2">
    <source>
        <dbReference type="EMBL" id="GGA85111.1"/>
    </source>
</evidence>
<comment type="caution">
    <text evidence="2">The sequence shown here is derived from an EMBL/GenBank/DDBJ whole genome shotgun (WGS) entry which is preliminary data.</text>
</comment>
<dbReference type="InterPro" id="IPR029044">
    <property type="entry name" value="Nucleotide-diphossugar_trans"/>
</dbReference>
<sequence>MTERSTPLVSIGVAIYNESAYIDQTLRSLRAQDYPRLEIVVCDNASTDATLDICRAHAAEDPRIRIEPASSNLGATANFRRAVDLGTGDYFMWAAGHDLWTPGLVSECVHLLESHPEASLAFASSRWMGPDGEPLPRETGWTDTRGLGPAGRFFSVLWGNMHPVMGLIRRDRLVACGPLPGIVGGDLVLLSALALRGDFLHAPGSTWSRRDQRIEQSYRQKLRRYTSSESGVTQSRLDRMFPLLALPLALSRLVLRSKQPLGDRLVMFAALVPSLLLRLMVGRRAPRA</sequence>
<proteinExistence type="predicted"/>
<dbReference type="CDD" id="cd00761">
    <property type="entry name" value="Glyco_tranf_GTA_type"/>
    <property type="match status" value="1"/>
</dbReference>
<dbReference type="RefSeq" id="WP_188664697.1">
    <property type="nucleotide sequence ID" value="NZ_BMKC01000003.1"/>
</dbReference>
<keyword evidence="3" id="KW-1185">Reference proteome</keyword>
<reference evidence="3" key="1">
    <citation type="journal article" date="2019" name="Int. J. Syst. Evol. Microbiol.">
        <title>The Global Catalogue of Microorganisms (GCM) 10K type strain sequencing project: providing services to taxonomists for standard genome sequencing and annotation.</title>
        <authorList>
            <consortium name="The Broad Institute Genomics Platform"/>
            <consortium name="The Broad Institute Genome Sequencing Center for Infectious Disease"/>
            <person name="Wu L."/>
            <person name="Ma J."/>
        </authorList>
    </citation>
    <scope>NUCLEOTIDE SEQUENCE [LARGE SCALE GENOMIC DNA]</scope>
    <source>
        <strain evidence="3">CGMCC 1.15905</strain>
    </source>
</reference>
<organism evidence="2 3">
    <name type="scientific">Arenimonas soli</name>
    <dbReference type="NCBI Taxonomy" id="2269504"/>
    <lineage>
        <taxon>Bacteria</taxon>
        <taxon>Pseudomonadati</taxon>
        <taxon>Pseudomonadota</taxon>
        <taxon>Gammaproteobacteria</taxon>
        <taxon>Lysobacterales</taxon>
        <taxon>Lysobacteraceae</taxon>
        <taxon>Arenimonas</taxon>
    </lineage>
</organism>
<dbReference type="Gene3D" id="3.90.550.10">
    <property type="entry name" value="Spore Coat Polysaccharide Biosynthesis Protein SpsA, Chain A"/>
    <property type="match status" value="1"/>
</dbReference>
<feature type="domain" description="Glycosyltransferase 2-like" evidence="1">
    <location>
        <begin position="10"/>
        <end position="121"/>
    </location>
</feature>
<accession>A0ABQ1HPB6</accession>
<evidence type="ECO:0000313" key="3">
    <source>
        <dbReference type="Proteomes" id="UP000623419"/>
    </source>
</evidence>
<name>A0ABQ1HPB6_9GAMM</name>
<dbReference type="EMBL" id="BMKC01000003">
    <property type="protein sequence ID" value="GGA85111.1"/>
    <property type="molecule type" value="Genomic_DNA"/>
</dbReference>
<dbReference type="PANTHER" id="PTHR22916:SF56">
    <property type="entry name" value="GLYCOSYL TRANSFERASE"/>
    <property type="match status" value="1"/>
</dbReference>
<evidence type="ECO:0000259" key="1">
    <source>
        <dbReference type="Pfam" id="PF00535"/>
    </source>
</evidence>
<dbReference type="InterPro" id="IPR001173">
    <property type="entry name" value="Glyco_trans_2-like"/>
</dbReference>
<dbReference type="PANTHER" id="PTHR22916">
    <property type="entry name" value="GLYCOSYLTRANSFERASE"/>
    <property type="match status" value="1"/>
</dbReference>
<protein>
    <recommendedName>
        <fullName evidence="1">Glycosyltransferase 2-like domain-containing protein</fullName>
    </recommendedName>
</protein>
<dbReference type="Proteomes" id="UP000623419">
    <property type="component" value="Unassembled WGS sequence"/>
</dbReference>